<evidence type="ECO:0000313" key="3">
    <source>
        <dbReference type="EMBL" id="KAK9091535.1"/>
    </source>
</evidence>
<dbReference type="AlphaFoldDB" id="A0AAP0EG26"/>
<gene>
    <name evidence="3" type="ORF">Sjap_024712</name>
</gene>
<dbReference type="Proteomes" id="UP001417504">
    <property type="component" value="Unassembled WGS sequence"/>
</dbReference>
<dbReference type="PROSITE" id="PS51387">
    <property type="entry name" value="FAD_PCMH"/>
    <property type="match status" value="1"/>
</dbReference>
<feature type="domain" description="FAD-binding PCMH-type" evidence="2">
    <location>
        <begin position="192"/>
        <end position="376"/>
    </location>
</feature>
<dbReference type="SUPFAM" id="SSF56176">
    <property type="entry name" value="FAD-binding/transporter-associated domain-like"/>
    <property type="match status" value="1"/>
</dbReference>
<dbReference type="GO" id="GO:0071949">
    <property type="term" value="F:FAD binding"/>
    <property type="evidence" value="ECO:0007669"/>
    <property type="project" value="InterPro"/>
</dbReference>
<comment type="caution">
    <text evidence="3">The sequence shown here is derived from an EMBL/GenBank/DDBJ whole genome shotgun (WGS) entry which is preliminary data.</text>
</comment>
<reference evidence="3 4" key="1">
    <citation type="submission" date="2024-01" db="EMBL/GenBank/DDBJ databases">
        <title>Genome assemblies of Stephania.</title>
        <authorList>
            <person name="Yang L."/>
        </authorList>
    </citation>
    <scope>NUCLEOTIDE SEQUENCE [LARGE SCALE GENOMIC DNA]</scope>
    <source>
        <strain evidence="3">QJT</strain>
        <tissue evidence="3">Leaf</tissue>
    </source>
</reference>
<dbReference type="InterPro" id="IPR016169">
    <property type="entry name" value="FAD-bd_PCMH_sub2"/>
</dbReference>
<dbReference type="EMBL" id="JBBNAE010000010">
    <property type="protein sequence ID" value="KAK9091535.1"/>
    <property type="molecule type" value="Genomic_DNA"/>
</dbReference>
<organism evidence="3 4">
    <name type="scientific">Stephania japonica</name>
    <dbReference type="NCBI Taxonomy" id="461633"/>
    <lineage>
        <taxon>Eukaryota</taxon>
        <taxon>Viridiplantae</taxon>
        <taxon>Streptophyta</taxon>
        <taxon>Embryophyta</taxon>
        <taxon>Tracheophyta</taxon>
        <taxon>Spermatophyta</taxon>
        <taxon>Magnoliopsida</taxon>
        <taxon>Ranunculales</taxon>
        <taxon>Menispermaceae</taxon>
        <taxon>Menispermoideae</taxon>
        <taxon>Cissampelideae</taxon>
        <taxon>Stephania</taxon>
    </lineage>
</organism>
<keyword evidence="4" id="KW-1185">Reference proteome</keyword>
<dbReference type="Gene3D" id="3.30.465.10">
    <property type="match status" value="1"/>
</dbReference>
<evidence type="ECO:0000259" key="2">
    <source>
        <dbReference type="PROSITE" id="PS51387"/>
    </source>
</evidence>
<evidence type="ECO:0000256" key="1">
    <source>
        <dbReference type="ARBA" id="ARBA00001974"/>
    </source>
</evidence>
<dbReference type="PANTHER" id="PTHR32448">
    <property type="entry name" value="OS08G0158400 PROTEIN"/>
    <property type="match status" value="1"/>
</dbReference>
<dbReference type="Gene3D" id="3.30.43.10">
    <property type="entry name" value="Uridine Diphospho-n-acetylenolpyruvylglucosamine Reductase, domain 2"/>
    <property type="match status" value="1"/>
</dbReference>
<accession>A0AAP0EG26</accession>
<dbReference type="InterPro" id="IPR036318">
    <property type="entry name" value="FAD-bd_PCMH-like_sf"/>
</dbReference>
<dbReference type="InterPro" id="IPR016167">
    <property type="entry name" value="FAD-bd_PCMH_sub1"/>
</dbReference>
<proteinExistence type="predicted"/>
<evidence type="ECO:0000313" key="4">
    <source>
        <dbReference type="Proteomes" id="UP001417504"/>
    </source>
</evidence>
<protein>
    <recommendedName>
        <fullName evidence="2">FAD-binding PCMH-type domain-containing protein</fullName>
    </recommendedName>
</protein>
<dbReference type="InterPro" id="IPR016166">
    <property type="entry name" value="FAD-bd_PCMH"/>
</dbReference>
<dbReference type="InterPro" id="IPR006094">
    <property type="entry name" value="Oxid_FAD_bind_N"/>
</dbReference>
<comment type="cofactor">
    <cofactor evidence="1">
        <name>FAD</name>
        <dbReference type="ChEBI" id="CHEBI:57692"/>
    </cofactor>
</comment>
<dbReference type="Gene3D" id="3.40.462.20">
    <property type="match status" value="1"/>
</dbReference>
<sequence>MIGLTFGCSLLEALEWLNIYYRGGTSPGGGMGRKARVTLEKALGVHAKALPKDHHATTSASVGPGLSRAPARTQGNHTFSALTPASSPDVMWKVADFITPAQQWNTELLNRSLYFIDVVTVGGIPFPATPQEDFLAWHTEKNGKYSLRLKKISVNALQLIPINPCHKYVPKSPSFLSVLQSSIYNLRFTSPTRPKPQFIITPNLEFQIQAVVVCSKQHSLKFTVRSGGHDFEGLSYRSNVPFVLIDLVNFRTIDVNIQDNIAWVEASATLDEVYYKIAEKSLVHGLPAGACPTVGVGRHISGGGFGLMVRKFGMAADHVLDAKIINAKGKILARKVMGEDLFWAIREQGATEFVHMWQSVASYGVPNELSIALHIGMVDKANNGTESGSGRTIQATFTTLFLDPATQLIQVVVTKDHLQSKIQFVMRPIPKVGLERVWKRFLKEERPELAIGVWGGKVNQISEDKIAFPHRASDMYLIGMKGKEQKHQQSI</sequence>
<name>A0AAP0EG26_9MAGN</name>
<dbReference type="Pfam" id="PF01565">
    <property type="entry name" value="FAD_binding_4"/>
    <property type="match status" value="1"/>
</dbReference>